<evidence type="ECO:0000259" key="8">
    <source>
        <dbReference type="Pfam" id="PF04024"/>
    </source>
</evidence>
<evidence type="ECO:0000256" key="2">
    <source>
        <dbReference type="ARBA" id="ARBA00022475"/>
    </source>
</evidence>
<feature type="region of interest" description="Disordered" evidence="6">
    <location>
        <begin position="155"/>
        <end position="181"/>
    </location>
</feature>
<proteinExistence type="predicted"/>
<protein>
    <submittedName>
        <fullName evidence="10">Phage shock protein C (PspC) family protein</fullName>
    </submittedName>
</protein>
<feature type="transmembrane region" description="Helical" evidence="7">
    <location>
        <begin position="129"/>
        <end position="146"/>
    </location>
</feature>
<evidence type="ECO:0000313" key="11">
    <source>
        <dbReference type="Proteomes" id="UP000199679"/>
    </source>
</evidence>
<feature type="domain" description="Phage shock protein PspC N-terminal" evidence="8">
    <location>
        <begin position="3"/>
        <end position="60"/>
    </location>
</feature>
<dbReference type="OrthoDB" id="5772680at2"/>
<evidence type="ECO:0000256" key="6">
    <source>
        <dbReference type="SAM" id="MobiDB-lite"/>
    </source>
</evidence>
<dbReference type="GO" id="GO:0005886">
    <property type="term" value="C:plasma membrane"/>
    <property type="evidence" value="ECO:0007669"/>
    <property type="project" value="UniProtKB-SubCell"/>
</dbReference>
<dbReference type="PANTHER" id="PTHR33885">
    <property type="entry name" value="PHAGE SHOCK PROTEIN C"/>
    <property type="match status" value="1"/>
</dbReference>
<feature type="domain" description="LiaI-LiaF-like transmembrane region" evidence="9">
    <location>
        <begin position="101"/>
        <end position="143"/>
    </location>
</feature>
<dbReference type="Pfam" id="PF18917">
    <property type="entry name" value="LiaI-LiaF-like_TM1"/>
    <property type="match status" value="1"/>
</dbReference>
<keyword evidence="4 7" id="KW-1133">Transmembrane helix</keyword>
<keyword evidence="5 7" id="KW-0472">Membrane</keyword>
<dbReference type="EMBL" id="LT629740">
    <property type="protein sequence ID" value="SDT54524.1"/>
    <property type="molecule type" value="Genomic_DNA"/>
</dbReference>
<accession>A0A1H2B8M8</accession>
<dbReference type="AlphaFoldDB" id="A0A1H2B8M8"/>
<dbReference type="PANTHER" id="PTHR33885:SF3">
    <property type="entry name" value="PHAGE SHOCK PROTEIN C"/>
    <property type="match status" value="1"/>
</dbReference>
<evidence type="ECO:0000259" key="9">
    <source>
        <dbReference type="Pfam" id="PF18917"/>
    </source>
</evidence>
<keyword evidence="2" id="KW-1003">Cell membrane</keyword>
<evidence type="ECO:0000256" key="7">
    <source>
        <dbReference type="SAM" id="Phobius"/>
    </source>
</evidence>
<evidence type="ECO:0000256" key="4">
    <source>
        <dbReference type="ARBA" id="ARBA00022989"/>
    </source>
</evidence>
<reference evidence="10 11" key="1">
    <citation type="submission" date="2016-10" db="EMBL/GenBank/DDBJ databases">
        <authorList>
            <person name="de Groot N.N."/>
        </authorList>
    </citation>
    <scope>NUCLEOTIDE SEQUENCE [LARGE SCALE GENOMIC DNA]</scope>
    <source>
        <strain evidence="10 11">MP1X4</strain>
    </source>
</reference>
<dbReference type="InterPro" id="IPR007168">
    <property type="entry name" value="Phageshock_PspC_N"/>
</dbReference>
<evidence type="ECO:0000256" key="5">
    <source>
        <dbReference type="ARBA" id="ARBA00023136"/>
    </source>
</evidence>
<comment type="subcellular location">
    <subcellularLocation>
        <location evidence="1">Cell membrane</location>
        <topology evidence="1">Single-pass membrane protein</topology>
    </subcellularLocation>
</comment>
<evidence type="ECO:0000256" key="3">
    <source>
        <dbReference type="ARBA" id="ARBA00022692"/>
    </source>
</evidence>
<dbReference type="RefSeq" id="WP_091377054.1">
    <property type="nucleotide sequence ID" value="NZ_LT629740.1"/>
</dbReference>
<dbReference type="Pfam" id="PF04024">
    <property type="entry name" value="PspC"/>
    <property type="match status" value="1"/>
</dbReference>
<organism evidence="10 11">
    <name type="scientific">Mucilaginibacter mallensis</name>
    <dbReference type="NCBI Taxonomy" id="652787"/>
    <lineage>
        <taxon>Bacteria</taxon>
        <taxon>Pseudomonadati</taxon>
        <taxon>Bacteroidota</taxon>
        <taxon>Sphingobacteriia</taxon>
        <taxon>Sphingobacteriales</taxon>
        <taxon>Sphingobacteriaceae</taxon>
        <taxon>Mucilaginibacter</taxon>
    </lineage>
</organism>
<dbReference type="InterPro" id="IPR052027">
    <property type="entry name" value="PspC"/>
</dbReference>
<dbReference type="STRING" id="652787.SAMN05216490_3973"/>
<name>A0A1H2B8M8_MUCMA</name>
<gene>
    <name evidence="10" type="ORF">SAMN05216490_3973</name>
</gene>
<feature type="compositionally biased region" description="Basic and acidic residues" evidence="6">
    <location>
        <begin position="155"/>
        <end position="165"/>
    </location>
</feature>
<feature type="compositionally biased region" description="Polar residues" evidence="6">
    <location>
        <begin position="171"/>
        <end position="181"/>
    </location>
</feature>
<keyword evidence="11" id="KW-1185">Reference proteome</keyword>
<sequence length="181" mass="20373">MEKKLYRDEQHKMISGVCAGLAEYFDMDVTVVRLIFAFTIIIMGVGLLPYIIMWIVLPKKGYIFNSYNNPGVDYTVPPTMPPIPPFDATAYSPKKKSNGGLIVGVILIFLGALFLLNEYDLIPDWDFDRLWPLALVGVGIALIVAGQRRKPWHDDNWHAVDEKPAEPVVEDNSQNDNPPTI</sequence>
<evidence type="ECO:0000313" key="10">
    <source>
        <dbReference type="EMBL" id="SDT54524.1"/>
    </source>
</evidence>
<keyword evidence="3 7" id="KW-0812">Transmembrane</keyword>
<dbReference type="Proteomes" id="UP000199679">
    <property type="component" value="Chromosome I"/>
</dbReference>
<dbReference type="InterPro" id="IPR043726">
    <property type="entry name" value="LiaI-LiaF-like_TM1"/>
</dbReference>
<feature type="transmembrane region" description="Helical" evidence="7">
    <location>
        <begin position="99"/>
        <end position="117"/>
    </location>
</feature>
<feature type="transmembrane region" description="Helical" evidence="7">
    <location>
        <begin position="34"/>
        <end position="57"/>
    </location>
</feature>
<evidence type="ECO:0000256" key="1">
    <source>
        <dbReference type="ARBA" id="ARBA00004162"/>
    </source>
</evidence>